<dbReference type="InterPro" id="IPR051212">
    <property type="entry name" value="Type-I_RE_S_subunit"/>
</dbReference>
<dbReference type="PANTHER" id="PTHR43140:SF1">
    <property type="entry name" value="TYPE I RESTRICTION ENZYME ECOKI SPECIFICITY SUBUNIT"/>
    <property type="match status" value="1"/>
</dbReference>
<dbReference type="Proteomes" id="UP000481947">
    <property type="component" value="Unassembled WGS sequence"/>
</dbReference>
<evidence type="ECO:0000313" key="1">
    <source>
        <dbReference type="EMBL" id="MYZ50992.1"/>
    </source>
</evidence>
<name>A0A7C9IWE2_9BURK</name>
<dbReference type="AlphaFoldDB" id="A0A7C9IWE2"/>
<dbReference type="RefSeq" id="WP_161124130.1">
    <property type="nucleotide sequence ID" value="NZ_VYSB01000001.1"/>
</dbReference>
<dbReference type="PANTHER" id="PTHR43140">
    <property type="entry name" value="TYPE-1 RESTRICTION ENZYME ECOKI SPECIFICITY PROTEIN"/>
    <property type="match status" value="1"/>
</dbReference>
<dbReference type="SUPFAM" id="SSF116734">
    <property type="entry name" value="DNA methylase specificity domain"/>
    <property type="match status" value="1"/>
</dbReference>
<proteinExistence type="predicted"/>
<evidence type="ECO:0008006" key="3">
    <source>
        <dbReference type="Google" id="ProtNLM"/>
    </source>
</evidence>
<protein>
    <recommendedName>
        <fullName evidence="3">Restriction endonuclease subunit S</fullName>
    </recommendedName>
</protein>
<dbReference type="EMBL" id="VYSB01000001">
    <property type="protein sequence ID" value="MYZ50992.1"/>
    <property type="molecule type" value="Genomic_DNA"/>
</dbReference>
<gene>
    <name evidence="1" type="ORF">F5985_02295</name>
</gene>
<accession>A0A7C9IWE2</accession>
<organism evidence="1 2">
    <name type="scientific">Malikia spinosa</name>
    <dbReference type="NCBI Taxonomy" id="86180"/>
    <lineage>
        <taxon>Bacteria</taxon>
        <taxon>Pseudomonadati</taxon>
        <taxon>Pseudomonadota</taxon>
        <taxon>Betaproteobacteria</taxon>
        <taxon>Burkholderiales</taxon>
        <taxon>Comamonadaceae</taxon>
        <taxon>Malikia</taxon>
    </lineage>
</organism>
<sequence length="129" mass="14124">MSASLIEHFDLLATAPGGVARLRELILTLAVQGKLVPQDPSDEPASVLLRKIRAEKDSLIAKGKIKREKPLAPIADEEKPYELPRNWLWTRLGDVVENMGSGWSPACEGGGRIDSSKWAVLRTTAVQLI</sequence>
<reference evidence="1 2" key="1">
    <citation type="submission" date="2019-09" db="EMBL/GenBank/DDBJ databases">
        <title>Identification of Malikia spinosa a prominent benzene-, toluene-, and ethylbenzene-degrading bacterium: enrichment, isolation and whole genome sequencing.</title>
        <authorList>
            <person name="Tancsics A."/>
            <person name="Revesz F."/>
            <person name="Kriszt B."/>
        </authorList>
    </citation>
    <scope>NUCLEOTIDE SEQUENCE [LARGE SCALE GENOMIC DNA]</scope>
    <source>
        <strain evidence="1 2">AB6</strain>
    </source>
</reference>
<comment type="caution">
    <text evidence="1">The sequence shown here is derived from an EMBL/GenBank/DDBJ whole genome shotgun (WGS) entry which is preliminary data.</text>
</comment>
<evidence type="ECO:0000313" key="2">
    <source>
        <dbReference type="Proteomes" id="UP000481947"/>
    </source>
</evidence>